<dbReference type="InterPro" id="IPR013429">
    <property type="entry name" value="Regulatory_FmdB_Zinc_ribbon"/>
</dbReference>
<dbReference type="EMBL" id="UINC01002483">
    <property type="protein sequence ID" value="SUZ97167.1"/>
    <property type="molecule type" value="Genomic_DNA"/>
</dbReference>
<protein>
    <recommendedName>
        <fullName evidence="2">Putative regulatory protein FmdB zinc ribbon domain-containing protein</fullName>
    </recommendedName>
</protein>
<dbReference type="PANTHER" id="PTHR34404">
    <property type="entry name" value="REGULATORY PROTEIN, FMDB FAMILY"/>
    <property type="match status" value="1"/>
</dbReference>
<accession>A0A381S4K7</accession>
<reference evidence="3" key="1">
    <citation type="submission" date="2018-05" db="EMBL/GenBank/DDBJ databases">
        <authorList>
            <person name="Lanie J.A."/>
            <person name="Ng W.-L."/>
            <person name="Kazmierczak K.M."/>
            <person name="Andrzejewski T.M."/>
            <person name="Davidsen T.M."/>
            <person name="Wayne K.J."/>
            <person name="Tettelin H."/>
            <person name="Glass J.I."/>
            <person name="Rusch D."/>
            <person name="Podicherti R."/>
            <person name="Tsui H.-C.T."/>
            <person name="Winkler M.E."/>
        </authorList>
    </citation>
    <scope>NUCLEOTIDE SEQUENCE</scope>
</reference>
<dbReference type="SMART" id="SM00834">
    <property type="entry name" value="CxxC_CXXC_SSSS"/>
    <property type="match status" value="1"/>
</dbReference>
<evidence type="ECO:0000259" key="2">
    <source>
        <dbReference type="SMART" id="SM00834"/>
    </source>
</evidence>
<gene>
    <name evidence="3" type="ORF">METZ01_LOCUS50021</name>
</gene>
<feature type="compositionally biased region" description="Basic and acidic residues" evidence="1">
    <location>
        <begin position="63"/>
        <end position="75"/>
    </location>
</feature>
<evidence type="ECO:0000256" key="1">
    <source>
        <dbReference type="SAM" id="MobiDB-lite"/>
    </source>
</evidence>
<feature type="domain" description="Putative regulatory protein FmdB zinc ribbon" evidence="2">
    <location>
        <begin position="1"/>
        <end position="41"/>
    </location>
</feature>
<sequence>MPTYDYLCTSCAHQFEHFQSMSDDLLTECPICGSKVRRLVSGGSGLIFKGSGFYLTDYKNKPENKKSQVKKEKKETKPKKIKETSDKKD</sequence>
<dbReference type="NCBIfam" id="TIGR02605">
    <property type="entry name" value="CxxC_CxxC_SSSS"/>
    <property type="match status" value="1"/>
</dbReference>
<evidence type="ECO:0000313" key="3">
    <source>
        <dbReference type="EMBL" id="SUZ97167.1"/>
    </source>
</evidence>
<proteinExistence type="predicted"/>
<organism evidence="3">
    <name type="scientific">marine metagenome</name>
    <dbReference type="NCBI Taxonomy" id="408172"/>
    <lineage>
        <taxon>unclassified sequences</taxon>
        <taxon>metagenomes</taxon>
        <taxon>ecological metagenomes</taxon>
    </lineage>
</organism>
<dbReference type="PANTHER" id="PTHR34404:SF2">
    <property type="entry name" value="CONSERVED SERINE RICH PROTEIN"/>
    <property type="match status" value="1"/>
</dbReference>
<dbReference type="Pfam" id="PF09723">
    <property type="entry name" value="Zn_ribbon_8"/>
    <property type="match status" value="1"/>
</dbReference>
<name>A0A381S4K7_9ZZZZ</name>
<dbReference type="AlphaFoldDB" id="A0A381S4K7"/>
<feature type="region of interest" description="Disordered" evidence="1">
    <location>
        <begin position="63"/>
        <end position="89"/>
    </location>
</feature>